<reference evidence="8 9" key="1">
    <citation type="submission" date="2020-05" db="EMBL/GenBank/DDBJ databases">
        <title>Draft genome sequence of Desulfovibrio psychrotolerans JS1T.</title>
        <authorList>
            <person name="Ueno A."/>
            <person name="Tamazawa S."/>
            <person name="Tamamura S."/>
            <person name="Murakami T."/>
            <person name="Kiyama T."/>
            <person name="Inomata H."/>
            <person name="Amano Y."/>
            <person name="Miyakawa K."/>
            <person name="Tamaki H."/>
            <person name="Naganuma T."/>
            <person name="Kaneko K."/>
        </authorList>
    </citation>
    <scope>NUCLEOTIDE SEQUENCE [LARGE SCALE GENOMIC DNA]</scope>
    <source>
        <strain evidence="8 9">JS1</strain>
    </source>
</reference>
<dbReference type="CDD" id="cd01169">
    <property type="entry name" value="HMPP_kinase"/>
    <property type="match status" value="1"/>
</dbReference>
<comment type="pathway">
    <text evidence="1">Cofactor biosynthesis; thiamine diphosphate biosynthesis.</text>
</comment>
<dbReference type="RefSeq" id="WP_174409761.1">
    <property type="nucleotide sequence ID" value="NZ_BLVP01000008.1"/>
</dbReference>
<dbReference type="AlphaFoldDB" id="A0A7J0BTX4"/>
<evidence type="ECO:0000256" key="3">
    <source>
        <dbReference type="ARBA" id="ARBA00022679"/>
    </source>
</evidence>
<protein>
    <recommendedName>
        <fullName evidence="2">hydroxymethylpyrimidine kinase</fullName>
        <ecNumber evidence="2">2.7.1.49</ecNumber>
    </recommendedName>
</protein>
<proteinExistence type="predicted"/>
<organism evidence="8 9">
    <name type="scientific">Desulfovibrio psychrotolerans</name>
    <dbReference type="NCBI Taxonomy" id="415242"/>
    <lineage>
        <taxon>Bacteria</taxon>
        <taxon>Pseudomonadati</taxon>
        <taxon>Thermodesulfobacteriota</taxon>
        <taxon>Desulfovibrionia</taxon>
        <taxon>Desulfovibrionales</taxon>
        <taxon>Desulfovibrionaceae</taxon>
        <taxon>Desulfovibrio</taxon>
    </lineage>
</organism>
<dbReference type="PANTHER" id="PTHR20858:SF17">
    <property type="entry name" value="HYDROXYMETHYLPYRIMIDINE_PHOSPHOMETHYLPYRIMIDINE KINASE THI20-RELATED"/>
    <property type="match status" value="1"/>
</dbReference>
<dbReference type="FunFam" id="3.40.1190.20:FF:000003">
    <property type="entry name" value="Phosphomethylpyrimidine kinase ThiD"/>
    <property type="match status" value="1"/>
</dbReference>
<keyword evidence="5 8" id="KW-0418">Kinase</keyword>
<comment type="caution">
    <text evidence="8">The sequence shown here is derived from an EMBL/GenBank/DDBJ whole genome shotgun (WGS) entry which is preliminary data.</text>
</comment>
<dbReference type="PANTHER" id="PTHR20858">
    <property type="entry name" value="PHOSPHOMETHYLPYRIMIDINE KINASE"/>
    <property type="match status" value="1"/>
</dbReference>
<evidence type="ECO:0000313" key="8">
    <source>
        <dbReference type="EMBL" id="GFM37118.1"/>
    </source>
</evidence>
<dbReference type="EC" id="2.7.1.49" evidence="2"/>
<evidence type="ECO:0000256" key="6">
    <source>
        <dbReference type="ARBA" id="ARBA00022840"/>
    </source>
</evidence>
<evidence type="ECO:0000256" key="1">
    <source>
        <dbReference type="ARBA" id="ARBA00004948"/>
    </source>
</evidence>
<dbReference type="EMBL" id="BLVP01000008">
    <property type="protein sequence ID" value="GFM37118.1"/>
    <property type="molecule type" value="Genomic_DNA"/>
</dbReference>
<dbReference type="Proteomes" id="UP000503820">
    <property type="component" value="Unassembled WGS sequence"/>
</dbReference>
<accession>A0A7J0BTX4</accession>
<feature type="domain" description="Pyridoxamine kinase/Phosphomethylpyrimidine kinase" evidence="7">
    <location>
        <begin position="31"/>
        <end position="276"/>
    </location>
</feature>
<keyword evidence="6" id="KW-0067">ATP-binding</keyword>
<dbReference type="GO" id="GO:0005829">
    <property type="term" value="C:cytosol"/>
    <property type="evidence" value="ECO:0007669"/>
    <property type="project" value="TreeGrafter"/>
</dbReference>
<evidence type="ECO:0000256" key="2">
    <source>
        <dbReference type="ARBA" id="ARBA00012135"/>
    </source>
</evidence>
<dbReference type="UniPathway" id="UPA00060">
    <property type="reaction ID" value="UER00138"/>
</dbReference>
<evidence type="ECO:0000256" key="5">
    <source>
        <dbReference type="ARBA" id="ARBA00022777"/>
    </source>
</evidence>
<evidence type="ECO:0000313" key="9">
    <source>
        <dbReference type="Proteomes" id="UP000503820"/>
    </source>
</evidence>
<keyword evidence="4" id="KW-0547">Nucleotide-binding</keyword>
<dbReference type="SUPFAM" id="SSF53613">
    <property type="entry name" value="Ribokinase-like"/>
    <property type="match status" value="1"/>
</dbReference>
<dbReference type="Pfam" id="PF08543">
    <property type="entry name" value="Phos_pyr_kin"/>
    <property type="match status" value="1"/>
</dbReference>
<evidence type="ECO:0000256" key="4">
    <source>
        <dbReference type="ARBA" id="ARBA00022741"/>
    </source>
</evidence>
<name>A0A7J0BTX4_9BACT</name>
<keyword evidence="3" id="KW-0808">Transferase</keyword>
<dbReference type="GO" id="GO:0008972">
    <property type="term" value="F:phosphomethylpyrimidine kinase activity"/>
    <property type="evidence" value="ECO:0007669"/>
    <property type="project" value="InterPro"/>
</dbReference>
<dbReference type="GO" id="GO:0005524">
    <property type="term" value="F:ATP binding"/>
    <property type="evidence" value="ECO:0007669"/>
    <property type="project" value="UniProtKB-KW"/>
</dbReference>
<dbReference type="GO" id="GO:0009228">
    <property type="term" value="P:thiamine biosynthetic process"/>
    <property type="evidence" value="ECO:0007669"/>
    <property type="project" value="InterPro"/>
</dbReference>
<evidence type="ECO:0000259" key="7">
    <source>
        <dbReference type="Pfam" id="PF08543"/>
    </source>
</evidence>
<keyword evidence="9" id="KW-1185">Reference proteome</keyword>
<dbReference type="GO" id="GO:0008902">
    <property type="term" value="F:hydroxymethylpyrimidine kinase activity"/>
    <property type="evidence" value="ECO:0007669"/>
    <property type="project" value="UniProtKB-EC"/>
</dbReference>
<gene>
    <name evidence="8" type="primary">thiD</name>
    <name evidence="8" type="ORF">DSM19430T_18020</name>
</gene>
<dbReference type="InterPro" id="IPR013749">
    <property type="entry name" value="PM/HMP-P_kinase-1"/>
</dbReference>
<dbReference type="Gene3D" id="3.40.1190.20">
    <property type="match status" value="1"/>
</dbReference>
<dbReference type="InterPro" id="IPR029056">
    <property type="entry name" value="Ribokinase-like"/>
</dbReference>
<dbReference type="NCBIfam" id="TIGR00097">
    <property type="entry name" value="HMP-P_kinase"/>
    <property type="match status" value="1"/>
</dbReference>
<sequence length="287" mass="29530">MHNTERCTGEGTHGAQAAHTPPCVLTIAGSDSGGGAGIQADLKTMTVLGGYGMSVITALTAQNGLGVTGIHAPEADFVALQLAAVLDGFPVAAAKTGMLFSAPIMEAVADALQKRTFPLVVDPVSVSQSGHALLRPDAVEALVSRILPLADLLTPNRPEAEMLASMSIRSEADVREAIARLLDMGAAAVLLKGGHFDAGDTLVDWLGLPGQEPVPLPQPRVNTPNNHGTGCTLSAAIATWLAHGCSMQEAVVRAQQYLNLCLRASYAPGKGIGPVNHAAPIAGCWQT</sequence>
<dbReference type="GO" id="GO:0009229">
    <property type="term" value="P:thiamine diphosphate biosynthetic process"/>
    <property type="evidence" value="ECO:0007669"/>
    <property type="project" value="UniProtKB-UniPathway"/>
</dbReference>
<dbReference type="InterPro" id="IPR004399">
    <property type="entry name" value="HMP/HMP-P_kinase_dom"/>
</dbReference>